<keyword evidence="1" id="KW-1133">Transmembrane helix</keyword>
<evidence type="ECO:0000313" key="2">
    <source>
        <dbReference type="EMBL" id="CAB4868143.1"/>
    </source>
</evidence>
<name>A0A6J7DLJ7_9ZZZZ</name>
<accession>A0A6J7DLJ7</accession>
<dbReference type="EMBL" id="CAFBLS010000048">
    <property type="protein sequence ID" value="CAB4868143.1"/>
    <property type="molecule type" value="Genomic_DNA"/>
</dbReference>
<protein>
    <submittedName>
        <fullName evidence="2">Unannotated protein</fullName>
    </submittedName>
</protein>
<organism evidence="2">
    <name type="scientific">freshwater metagenome</name>
    <dbReference type="NCBI Taxonomy" id="449393"/>
    <lineage>
        <taxon>unclassified sequences</taxon>
        <taxon>metagenomes</taxon>
        <taxon>ecological metagenomes</taxon>
    </lineage>
</organism>
<feature type="transmembrane region" description="Helical" evidence="1">
    <location>
        <begin position="125"/>
        <end position="144"/>
    </location>
</feature>
<proteinExistence type="predicted"/>
<feature type="transmembrane region" description="Helical" evidence="1">
    <location>
        <begin position="53"/>
        <end position="73"/>
    </location>
</feature>
<dbReference type="AlphaFoldDB" id="A0A6J7DLJ7"/>
<evidence type="ECO:0000256" key="1">
    <source>
        <dbReference type="SAM" id="Phobius"/>
    </source>
</evidence>
<keyword evidence="1" id="KW-0472">Membrane</keyword>
<feature type="transmembrane region" description="Helical" evidence="1">
    <location>
        <begin position="94"/>
        <end position="119"/>
    </location>
</feature>
<reference evidence="2" key="1">
    <citation type="submission" date="2020-05" db="EMBL/GenBank/DDBJ databases">
        <authorList>
            <person name="Chiriac C."/>
            <person name="Salcher M."/>
            <person name="Ghai R."/>
            <person name="Kavagutti S V."/>
        </authorList>
    </citation>
    <scope>NUCLEOTIDE SEQUENCE</scope>
</reference>
<feature type="transmembrane region" description="Helical" evidence="1">
    <location>
        <begin position="20"/>
        <end position="41"/>
    </location>
</feature>
<feature type="transmembrane region" description="Helical" evidence="1">
    <location>
        <begin position="156"/>
        <end position="178"/>
    </location>
</feature>
<sequence length="179" mass="20273">MRLNQTMDEHRDTRLKVGPIWVDPRIIVYATLIQITAFALYNEPDAPIGVQSFLQLIGVCVVPMFVLAVAHGFSEALDVQIRNQRRMTWRDRLAIFESNIQFIYVALLPSAVLVILWVLGWNEIAAVRLILGMGIVSLFFWGAYAAHAAGLPRWRWFSFALGYATLGMIVVTLEVFIAH</sequence>
<keyword evidence="1" id="KW-0812">Transmembrane</keyword>
<gene>
    <name evidence="2" type="ORF">UFOPK3402_00555</name>
</gene>